<dbReference type="EMBL" id="GL888593">
    <property type="protein sequence ID" value="EGI59218.1"/>
    <property type="molecule type" value="Genomic_DNA"/>
</dbReference>
<gene>
    <name evidence="1" type="ORF">G5I_12645</name>
</gene>
<evidence type="ECO:0000313" key="1">
    <source>
        <dbReference type="EMBL" id="EGI59218.1"/>
    </source>
</evidence>
<dbReference type="Proteomes" id="UP000007755">
    <property type="component" value="Unassembled WGS sequence"/>
</dbReference>
<reference evidence="1" key="1">
    <citation type="submission" date="2011-02" db="EMBL/GenBank/DDBJ databases">
        <title>The genome of the leaf-cutting ant Acromyrmex echinatior suggests key adaptations to social evolution and fungus farming.</title>
        <authorList>
            <person name="Nygaard S."/>
            <person name="Zhang G."/>
        </authorList>
    </citation>
    <scope>NUCLEOTIDE SEQUENCE</scope>
</reference>
<sequence>MNDSRPQNPPFMSHSLRPTAKVTFLQEPTYETHHPPAPLAQFKQPRNNEVHQDQIVGVIQDQAVQRYYRSNTNPNYFVNLNYNGNKEARTSPGLSFHASVLTVLCTYLRRADVYISGGGDLIVAPHVCTKAGRSGKAWLTVLISDDRYEGRGAMQMSLTR</sequence>
<dbReference type="InParanoid" id="F4X2W3"/>
<accession>F4X2W3</accession>
<protein>
    <submittedName>
        <fullName evidence="1">Uncharacterized protein</fullName>
    </submittedName>
</protein>
<keyword evidence="2" id="KW-1185">Reference proteome</keyword>
<organism evidence="2">
    <name type="scientific">Acromyrmex echinatior</name>
    <name type="common">Panamanian leafcutter ant</name>
    <name type="synonym">Acromyrmex octospinosus echinatior</name>
    <dbReference type="NCBI Taxonomy" id="103372"/>
    <lineage>
        <taxon>Eukaryota</taxon>
        <taxon>Metazoa</taxon>
        <taxon>Ecdysozoa</taxon>
        <taxon>Arthropoda</taxon>
        <taxon>Hexapoda</taxon>
        <taxon>Insecta</taxon>
        <taxon>Pterygota</taxon>
        <taxon>Neoptera</taxon>
        <taxon>Endopterygota</taxon>
        <taxon>Hymenoptera</taxon>
        <taxon>Apocrita</taxon>
        <taxon>Aculeata</taxon>
        <taxon>Formicoidea</taxon>
        <taxon>Formicidae</taxon>
        <taxon>Myrmicinae</taxon>
        <taxon>Acromyrmex</taxon>
    </lineage>
</organism>
<dbReference type="AlphaFoldDB" id="F4X2W3"/>
<name>F4X2W3_ACREC</name>
<proteinExistence type="predicted"/>
<evidence type="ECO:0000313" key="2">
    <source>
        <dbReference type="Proteomes" id="UP000007755"/>
    </source>
</evidence>